<evidence type="ECO:0000313" key="6">
    <source>
        <dbReference type="Proteomes" id="UP001209570"/>
    </source>
</evidence>
<dbReference type="PANTHER" id="PTHR19848">
    <property type="entry name" value="WD40 REPEAT PROTEIN"/>
    <property type="match status" value="1"/>
</dbReference>
<dbReference type="PRINTS" id="PR00320">
    <property type="entry name" value="GPROTEINBRPT"/>
</dbReference>
<feature type="repeat" description="WD" evidence="3">
    <location>
        <begin position="201"/>
        <end position="241"/>
    </location>
</feature>
<organism evidence="5 6">
    <name type="scientific">Pythium insidiosum</name>
    <name type="common">Pythiosis disease agent</name>
    <dbReference type="NCBI Taxonomy" id="114742"/>
    <lineage>
        <taxon>Eukaryota</taxon>
        <taxon>Sar</taxon>
        <taxon>Stramenopiles</taxon>
        <taxon>Oomycota</taxon>
        <taxon>Peronosporomycetes</taxon>
        <taxon>Pythiales</taxon>
        <taxon>Pythiaceae</taxon>
        <taxon>Pythium</taxon>
    </lineage>
</organism>
<feature type="region of interest" description="Disordered" evidence="4">
    <location>
        <begin position="83"/>
        <end position="103"/>
    </location>
</feature>
<dbReference type="EMBL" id="JAKCXM010000233">
    <property type="protein sequence ID" value="KAJ0397936.1"/>
    <property type="molecule type" value="Genomic_DNA"/>
</dbReference>
<gene>
    <name evidence="5" type="ORF">P43SY_006058</name>
</gene>
<feature type="repeat" description="WD" evidence="3">
    <location>
        <begin position="133"/>
        <end position="172"/>
    </location>
</feature>
<dbReference type="InterPro" id="IPR019775">
    <property type="entry name" value="WD40_repeat_CS"/>
</dbReference>
<name>A0AAD5Q4Z7_PYTIN</name>
<keyword evidence="1 3" id="KW-0853">WD repeat</keyword>
<feature type="repeat" description="WD" evidence="3">
    <location>
        <begin position="367"/>
        <end position="407"/>
    </location>
</feature>
<comment type="caution">
    <text evidence="5">The sequence shown here is derived from an EMBL/GenBank/DDBJ whole genome shotgun (WGS) entry which is preliminary data.</text>
</comment>
<dbReference type="Proteomes" id="UP001209570">
    <property type="component" value="Unassembled WGS sequence"/>
</dbReference>
<dbReference type="SMART" id="SM00320">
    <property type="entry name" value="WD40"/>
    <property type="match status" value="7"/>
</dbReference>
<protein>
    <submittedName>
        <fullName evidence="5">Uncharacterized protein</fullName>
    </submittedName>
</protein>
<dbReference type="AlphaFoldDB" id="A0AAD5Q4Z7"/>
<dbReference type="PROSITE" id="PS50082">
    <property type="entry name" value="WD_REPEATS_2"/>
    <property type="match status" value="6"/>
</dbReference>
<feature type="repeat" description="WD" evidence="3">
    <location>
        <begin position="242"/>
        <end position="281"/>
    </location>
</feature>
<evidence type="ECO:0000313" key="5">
    <source>
        <dbReference type="EMBL" id="KAJ0397936.1"/>
    </source>
</evidence>
<dbReference type="CDD" id="cd00200">
    <property type="entry name" value="WD40"/>
    <property type="match status" value="1"/>
</dbReference>
<accession>A0AAD5Q4Z7</accession>
<dbReference type="InterPro" id="IPR001680">
    <property type="entry name" value="WD40_rpt"/>
</dbReference>
<dbReference type="InterPro" id="IPR015943">
    <property type="entry name" value="WD40/YVTN_repeat-like_dom_sf"/>
</dbReference>
<dbReference type="Pfam" id="PF00400">
    <property type="entry name" value="WD40"/>
    <property type="match status" value="6"/>
</dbReference>
<evidence type="ECO:0000256" key="2">
    <source>
        <dbReference type="ARBA" id="ARBA00022737"/>
    </source>
</evidence>
<feature type="repeat" description="WD" evidence="3">
    <location>
        <begin position="325"/>
        <end position="366"/>
    </location>
</feature>
<proteinExistence type="predicted"/>
<evidence type="ECO:0000256" key="3">
    <source>
        <dbReference type="PROSITE-ProRule" id="PRU00221"/>
    </source>
</evidence>
<dbReference type="SUPFAM" id="SSF50978">
    <property type="entry name" value="WD40 repeat-like"/>
    <property type="match status" value="1"/>
</dbReference>
<evidence type="ECO:0000256" key="4">
    <source>
        <dbReference type="SAM" id="MobiDB-lite"/>
    </source>
</evidence>
<evidence type="ECO:0000256" key="1">
    <source>
        <dbReference type="ARBA" id="ARBA00022574"/>
    </source>
</evidence>
<dbReference type="PANTHER" id="PTHR19848:SF8">
    <property type="entry name" value="F-BOX AND WD REPEAT DOMAIN CONTAINING 7"/>
    <property type="match status" value="1"/>
</dbReference>
<dbReference type="InterPro" id="IPR036322">
    <property type="entry name" value="WD40_repeat_dom_sf"/>
</dbReference>
<keyword evidence="6" id="KW-1185">Reference proteome</keyword>
<sequence>MALRGEELESLRAANAGLQQELEVLRGVLALVKEDLHVKDEQIEHLYHSFLASKEHKRQEQERRELQWQAKMDRLHLELDAQKRAAATSRGRPDASQSKTTDRIRDAEWQALYRERHVIERNRSTGKAVITTLNGHTGTVTCLQFHDKTLVSGSDDGSMMLWSLSPREDDSTPGGSIASPVCALMQQHHRQRRNVEKRHSFYGHGGPIWALHFDDDALLFSGSYDKTVKIWELWSGKCLRTLRGHAGWVSSLDSHGDVIASSSWDSCIMLWDKRTGALLRTLHDTPANPIYALKWDRCRGVFVVGCRRFGVQLWDVETGQKRAEFIGHDANNQVNAIKACGDRIVSGGSDSTVKIWDRRQTASVSTLSAHRGAVMCVDYDNDHHVVSGSYDSTIKLWDLRAPTAPLSSLEGHSSAVFSLQMDACKVISGSADTTIKIFGF</sequence>
<dbReference type="Gene3D" id="2.130.10.10">
    <property type="entry name" value="YVTN repeat-like/Quinoprotein amine dehydrogenase"/>
    <property type="match status" value="3"/>
</dbReference>
<dbReference type="PROSITE" id="PS50294">
    <property type="entry name" value="WD_REPEATS_REGION"/>
    <property type="match status" value="5"/>
</dbReference>
<keyword evidence="2" id="KW-0677">Repeat</keyword>
<feature type="repeat" description="WD" evidence="3">
    <location>
        <begin position="409"/>
        <end position="440"/>
    </location>
</feature>
<reference evidence="5" key="1">
    <citation type="submission" date="2021-12" db="EMBL/GenBank/DDBJ databases">
        <title>Prjna785345.</title>
        <authorList>
            <person name="Rujirawat T."/>
            <person name="Krajaejun T."/>
        </authorList>
    </citation>
    <scope>NUCLEOTIDE SEQUENCE</scope>
    <source>
        <strain evidence="5">Pi057C3</strain>
    </source>
</reference>
<dbReference type="InterPro" id="IPR020472">
    <property type="entry name" value="WD40_PAC1"/>
</dbReference>
<dbReference type="PROSITE" id="PS00678">
    <property type="entry name" value="WD_REPEATS_1"/>
    <property type="match status" value="2"/>
</dbReference>